<dbReference type="InterPro" id="IPR036249">
    <property type="entry name" value="Thioredoxin-like_sf"/>
</dbReference>
<sequence>MINEHVLILRRMLELCKIQFAHLDRFTSNIHLFNRSPNQSNALSSQDVQQTFKDSMNNQIIYCEDYFEENQKEAWQYSVKKNTEATYYNSCLYHDYTCPTINSMAGVAKLCDGNILTKSNKIVNLTDKTYKRKIIGLYFSAHWCGPCRNFTPLLSELYQEFHKEKNVEIIFISHDHDEKSFHDYYMSMPWLALNFKDRKKKEELAKKLHVKQIPKLVLLDGDSGEVICTNAVDQILYLDPEGNNFPWRSRH</sequence>
<dbReference type="AlphaFoldDB" id="A0A818Y0L3"/>
<protein>
    <recommendedName>
        <fullName evidence="1">Thioredoxin domain-containing protein</fullName>
    </recommendedName>
</protein>
<comment type="caution">
    <text evidence="2">The sequence shown here is derived from an EMBL/GenBank/DDBJ whole genome shotgun (WGS) entry which is preliminary data.</text>
</comment>
<dbReference type="GO" id="GO:0030178">
    <property type="term" value="P:negative regulation of Wnt signaling pathway"/>
    <property type="evidence" value="ECO:0007669"/>
    <property type="project" value="TreeGrafter"/>
</dbReference>
<dbReference type="GO" id="GO:0004791">
    <property type="term" value="F:thioredoxin-disulfide reductase (NADPH) activity"/>
    <property type="evidence" value="ECO:0007669"/>
    <property type="project" value="TreeGrafter"/>
</dbReference>
<dbReference type="Pfam" id="PF13905">
    <property type="entry name" value="Thioredoxin_8"/>
    <property type="match status" value="1"/>
</dbReference>
<organism evidence="2 3">
    <name type="scientific">Rotaria socialis</name>
    <dbReference type="NCBI Taxonomy" id="392032"/>
    <lineage>
        <taxon>Eukaryota</taxon>
        <taxon>Metazoa</taxon>
        <taxon>Spiralia</taxon>
        <taxon>Gnathifera</taxon>
        <taxon>Rotifera</taxon>
        <taxon>Eurotatoria</taxon>
        <taxon>Bdelloidea</taxon>
        <taxon>Philodinida</taxon>
        <taxon>Philodinidae</taxon>
        <taxon>Rotaria</taxon>
    </lineage>
</organism>
<gene>
    <name evidence="2" type="ORF">FME351_LOCUS30715</name>
</gene>
<dbReference type="GO" id="GO:0031397">
    <property type="term" value="P:negative regulation of protein ubiquitination"/>
    <property type="evidence" value="ECO:0007669"/>
    <property type="project" value="TreeGrafter"/>
</dbReference>
<dbReference type="Proteomes" id="UP000663869">
    <property type="component" value="Unassembled WGS sequence"/>
</dbReference>
<name>A0A818Y0L3_9BILA</name>
<feature type="domain" description="Thioredoxin" evidence="1">
    <location>
        <begin position="104"/>
        <end position="237"/>
    </location>
</feature>
<dbReference type="InterPro" id="IPR013766">
    <property type="entry name" value="Thioredoxin_domain"/>
</dbReference>
<evidence type="ECO:0000259" key="1">
    <source>
        <dbReference type="PROSITE" id="PS51352"/>
    </source>
</evidence>
<dbReference type="Gene3D" id="3.40.30.10">
    <property type="entry name" value="Glutaredoxin"/>
    <property type="match status" value="1"/>
</dbReference>
<proteinExistence type="predicted"/>
<evidence type="ECO:0000313" key="3">
    <source>
        <dbReference type="Proteomes" id="UP000663869"/>
    </source>
</evidence>
<dbReference type="GO" id="GO:0005634">
    <property type="term" value="C:nucleus"/>
    <property type="evidence" value="ECO:0007669"/>
    <property type="project" value="TreeGrafter"/>
</dbReference>
<dbReference type="SUPFAM" id="SSF52833">
    <property type="entry name" value="Thioredoxin-like"/>
    <property type="match status" value="1"/>
</dbReference>
<dbReference type="PROSITE" id="PS51352">
    <property type="entry name" value="THIOREDOXIN_2"/>
    <property type="match status" value="1"/>
</dbReference>
<accession>A0A818Y0L3</accession>
<dbReference type="EMBL" id="CAJNYU010004385">
    <property type="protein sequence ID" value="CAF3748895.1"/>
    <property type="molecule type" value="Genomic_DNA"/>
</dbReference>
<reference evidence="2" key="1">
    <citation type="submission" date="2021-02" db="EMBL/GenBank/DDBJ databases">
        <authorList>
            <person name="Nowell W R."/>
        </authorList>
    </citation>
    <scope>NUCLEOTIDE SEQUENCE</scope>
</reference>
<dbReference type="PANTHER" id="PTHR46472:SF1">
    <property type="entry name" value="NUCLEOREDOXIN"/>
    <property type="match status" value="1"/>
</dbReference>
<dbReference type="PANTHER" id="PTHR46472">
    <property type="entry name" value="NUCLEOREDOXIN"/>
    <property type="match status" value="1"/>
</dbReference>
<evidence type="ECO:0000313" key="2">
    <source>
        <dbReference type="EMBL" id="CAF3748895.1"/>
    </source>
</evidence>
<dbReference type="InterPro" id="IPR012336">
    <property type="entry name" value="Thioredoxin-like_fold"/>
</dbReference>